<evidence type="ECO:0000313" key="2">
    <source>
        <dbReference type="Proteomes" id="UP001152531"/>
    </source>
</evidence>
<sequence length="703" mass="78721">MSDDQTELIKSKLASINITDDIKESLRLIEDLKFFLDTAPANWQKNQVIRRYYLNHDEGFVSCIFWNNLYFITGTDIVRCIVYKFQHFGRKILDRKKFEEGIFSDLRNLKCGTDAILEPPKSEFLNFLYKNSCLRTQKKQKVFFWFNVPHDKLMADALERDIKKAKSGQQPTTIPDREPSVSFDFSEEQLLYHELVGQGLLKPGGSANDTTDDANTTTSTTLSSNNADDQTHDQTEASEQTINADDKVNKTESKKSDKKDKPKKKDKVKFEKPASSPEYTTTNLNKLDDNFAFLNQETPDKFKNDSDEDEDDFPLDYFEENSNDYITIDPSISNHPFFEEYPPYSTNQVVVNDEFLIEQTLPLKTPLPVPFSAKFPTSSNPDEYYNFPPLSGRYQSFPRMDQPLSTGQPFPMLQPLSANQPFYPFTPSQYQHFPSSTPTQPFHPTQGQNQTASSQSANQGQNASSSTQVGSSSEESSTQRTVTQPSSSQSATQGQPSQGQNQGQLPPVQEYWPYDPSMVNQPVMVMNENYEPVYQVMNPHAFYPPYPQPPQISAPPPQHQSSHQSTSSVSNIPSVTGPPTTTQTITIPSHGPMAATSSPYATSFGGYPYIMSPNFQGPSQRQQAISATMMMKKRQMFKPPPLASPSGTIAGPSTTTSSAGPSTSTSSDPLQISGKRVSKPKSKKPRDLKDSVTKALEPHSKKD</sequence>
<comment type="caution">
    <text evidence="1">The sequence shown here is derived from an EMBL/GenBank/DDBJ whole genome shotgun (WGS) entry which is preliminary data.</text>
</comment>
<keyword evidence="2" id="KW-1185">Reference proteome</keyword>
<reference evidence="1" key="1">
    <citation type="submission" date="2022-06" db="EMBL/GenBank/DDBJ databases">
        <authorList>
            <person name="Legras J.-L."/>
            <person name="Devillers H."/>
            <person name="Grondin C."/>
        </authorList>
    </citation>
    <scope>NUCLEOTIDE SEQUENCE</scope>
    <source>
        <strain evidence="1">CLIB 1444</strain>
    </source>
</reference>
<dbReference type="EMBL" id="CALSDN010000005">
    <property type="protein sequence ID" value="CAH6721142.1"/>
    <property type="molecule type" value="Genomic_DNA"/>
</dbReference>
<name>A0ACA9Y8W5_9ASCO</name>
<organism evidence="1 2">
    <name type="scientific">[Candida] jaroonii</name>
    <dbReference type="NCBI Taxonomy" id="467808"/>
    <lineage>
        <taxon>Eukaryota</taxon>
        <taxon>Fungi</taxon>
        <taxon>Dikarya</taxon>
        <taxon>Ascomycota</taxon>
        <taxon>Saccharomycotina</taxon>
        <taxon>Pichiomycetes</taxon>
        <taxon>Debaryomycetaceae</taxon>
        <taxon>Yamadazyma</taxon>
    </lineage>
</organism>
<accession>A0ACA9Y8W5</accession>
<protein>
    <submittedName>
        <fullName evidence="1">Transcription factor Cph1p</fullName>
    </submittedName>
</protein>
<proteinExistence type="predicted"/>
<gene>
    <name evidence="1" type="ORF">CLIB1444_05S04500</name>
</gene>
<evidence type="ECO:0000313" key="1">
    <source>
        <dbReference type="EMBL" id="CAH6721142.1"/>
    </source>
</evidence>
<dbReference type="Proteomes" id="UP001152531">
    <property type="component" value="Unassembled WGS sequence"/>
</dbReference>